<comment type="similarity">
    <text evidence="1">Belongs to the H-rev107 family.</text>
</comment>
<dbReference type="GO" id="GO:0070292">
    <property type="term" value="P:N-acylphosphatidylethanolamine metabolic process"/>
    <property type="evidence" value="ECO:0007669"/>
    <property type="project" value="TreeGrafter"/>
</dbReference>
<accession>A0A1W0X247</accession>
<organism evidence="6 7">
    <name type="scientific">Hypsibius exemplaris</name>
    <name type="common">Freshwater tardigrade</name>
    <dbReference type="NCBI Taxonomy" id="2072580"/>
    <lineage>
        <taxon>Eukaryota</taxon>
        <taxon>Metazoa</taxon>
        <taxon>Ecdysozoa</taxon>
        <taxon>Tardigrada</taxon>
        <taxon>Eutardigrada</taxon>
        <taxon>Parachela</taxon>
        <taxon>Hypsibioidea</taxon>
        <taxon>Hypsibiidae</taxon>
        <taxon>Hypsibius</taxon>
    </lineage>
</organism>
<proteinExistence type="inferred from homology"/>
<dbReference type="GO" id="GO:0004623">
    <property type="term" value="F:phospholipase A2 activity"/>
    <property type="evidence" value="ECO:0007669"/>
    <property type="project" value="TreeGrafter"/>
</dbReference>
<keyword evidence="2" id="KW-0808">Transferase</keyword>
<keyword evidence="7" id="KW-1185">Reference proteome</keyword>
<evidence type="ECO:0000256" key="3">
    <source>
        <dbReference type="ARBA" id="ARBA00022801"/>
    </source>
</evidence>
<dbReference type="Pfam" id="PF04970">
    <property type="entry name" value="LRAT"/>
    <property type="match status" value="1"/>
</dbReference>
<dbReference type="AlphaFoldDB" id="A0A1W0X247"/>
<reference evidence="7" key="1">
    <citation type="submission" date="2017-01" db="EMBL/GenBank/DDBJ databases">
        <title>Comparative genomics of anhydrobiosis in the tardigrade Hypsibius dujardini.</title>
        <authorList>
            <person name="Yoshida Y."/>
            <person name="Koutsovoulos G."/>
            <person name="Laetsch D."/>
            <person name="Stevens L."/>
            <person name="Kumar S."/>
            <person name="Horikawa D."/>
            <person name="Ishino K."/>
            <person name="Komine S."/>
            <person name="Tomita M."/>
            <person name="Blaxter M."/>
            <person name="Arakawa K."/>
        </authorList>
    </citation>
    <scope>NUCLEOTIDE SEQUENCE [LARGE SCALE GENOMIC DNA]</scope>
    <source>
        <strain evidence="7">Z151</strain>
    </source>
</reference>
<comment type="caution">
    <text evidence="6">The sequence shown here is derived from an EMBL/GenBank/DDBJ whole genome shotgun (WGS) entry which is preliminary data.</text>
</comment>
<keyword evidence="3" id="KW-0378">Hydrolase</keyword>
<dbReference type="PANTHER" id="PTHR13943:SF31">
    <property type="entry name" value="PHOSPHOLIPASE A AND ACYLTRANSFERASE 3"/>
    <property type="match status" value="1"/>
</dbReference>
<gene>
    <name evidence="6" type="ORF">BV898_04440</name>
</gene>
<dbReference type="Gene3D" id="3.90.1720.10">
    <property type="entry name" value="endopeptidase domain like (from Nostoc punctiforme)"/>
    <property type="match status" value="1"/>
</dbReference>
<evidence type="ECO:0000313" key="7">
    <source>
        <dbReference type="Proteomes" id="UP000192578"/>
    </source>
</evidence>
<keyword evidence="4" id="KW-0443">Lipid metabolism</keyword>
<dbReference type="SUPFAM" id="SSF54001">
    <property type="entry name" value="Cysteine proteinases"/>
    <property type="match status" value="1"/>
</dbReference>
<dbReference type="InterPro" id="IPR007053">
    <property type="entry name" value="LRAT_dom"/>
</dbReference>
<evidence type="ECO:0000256" key="4">
    <source>
        <dbReference type="ARBA" id="ARBA00023098"/>
    </source>
</evidence>
<dbReference type="OrthoDB" id="421951at2759"/>
<dbReference type="GO" id="GO:0005737">
    <property type="term" value="C:cytoplasm"/>
    <property type="evidence" value="ECO:0007669"/>
    <property type="project" value="TreeGrafter"/>
</dbReference>
<sequence>MAAPEDPDLTHWVSKDDWEDRKHWFREGDLVEFNRKGSWFNHWGMYMGKGLLVHVTRYEVRTLSSGLLAASATASQSLPSLADSAAAGAAINACNLLVMCGDRILGPSPPEVGRRPEDQGKFFVRTDDILFVAGDDEFRVNNAANSTVKYAQRAWPEIFQLVCSFQNGTYDYSVLRRNCEHFVTFLRYQYGTTTPGAGQRGN</sequence>
<dbReference type="PANTHER" id="PTHR13943">
    <property type="entry name" value="HRAS-LIKE SUPPRESSOR - RELATED"/>
    <property type="match status" value="1"/>
</dbReference>
<dbReference type="GO" id="GO:0016410">
    <property type="term" value="F:N-acyltransferase activity"/>
    <property type="evidence" value="ECO:0007669"/>
    <property type="project" value="TreeGrafter"/>
</dbReference>
<protein>
    <recommendedName>
        <fullName evidence="5">LRAT domain-containing protein</fullName>
    </recommendedName>
</protein>
<dbReference type="InterPro" id="IPR038765">
    <property type="entry name" value="Papain-like_cys_pep_sf"/>
</dbReference>
<evidence type="ECO:0000313" key="6">
    <source>
        <dbReference type="EMBL" id="OQV21538.1"/>
    </source>
</evidence>
<evidence type="ECO:0000259" key="5">
    <source>
        <dbReference type="Pfam" id="PF04970"/>
    </source>
</evidence>
<dbReference type="InterPro" id="IPR051496">
    <property type="entry name" value="H-rev107_PLA/AT"/>
</dbReference>
<dbReference type="Proteomes" id="UP000192578">
    <property type="component" value="Unassembled WGS sequence"/>
</dbReference>
<dbReference type="GO" id="GO:0008970">
    <property type="term" value="F:phospholipase A1 activity"/>
    <property type="evidence" value="ECO:0007669"/>
    <property type="project" value="TreeGrafter"/>
</dbReference>
<evidence type="ECO:0000256" key="1">
    <source>
        <dbReference type="ARBA" id="ARBA00007824"/>
    </source>
</evidence>
<evidence type="ECO:0000256" key="2">
    <source>
        <dbReference type="ARBA" id="ARBA00022679"/>
    </source>
</evidence>
<feature type="domain" description="LRAT" evidence="5">
    <location>
        <begin position="124"/>
        <end position="188"/>
    </location>
</feature>
<dbReference type="EMBL" id="MTYJ01000022">
    <property type="protein sequence ID" value="OQV21538.1"/>
    <property type="molecule type" value="Genomic_DNA"/>
</dbReference>
<name>A0A1W0X247_HYPEX</name>